<evidence type="ECO:0000313" key="3">
    <source>
        <dbReference type="Proteomes" id="UP001383192"/>
    </source>
</evidence>
<dbReference type="AlphaFoldDB" id="A0AAW0B699"/>
<gene>
    <name evidence="2" type="ORF">VNI00_004919</name>
    <name evidence="1" type="ORF">VNI00_017798</name>
</gene>
<dbReference type="EMBL" id="JAYKXP010000190">
    <property type="protein sequence ID" value="KAK7020230.1"/>
    <property type="molecule type" value="Genomic_DNA"/>
</dbReference>
<reference evidence="1 3" key="1">
    <citation type="submission" date="2024-01" db="EMBL/GenBank/DDBJ databases">
        <title>A draft genome for a cacao thread blight-causing isolate of Paramarasmius palmivorus.</title>
        <authorList>
            <person name="Baruah I.K."/>
            <person name="Bukari Y."/>
            <person name="Amoako-Attah I."/>
            <person name="Meinhardt L.W."/>
            <person name="Bailey B.A."/>
            <person name="Cohen S.P."/>
        </authorList>
    </citation>
    <scope>NUCLEOTIDE SEQUENCE [LARGE SCALE GENOMIC DNA]</scope>
    <source>
        <strain evidence="1 3">GH-12</strain>
    </source>
</reference>
<proteinExistence type="predicted"/>
<organism evidence="1 3">
    <name type="scientific">Paramarasmius palmivorus</name>
    <dbReference type="NCBI Taxonomy" id="297713"/>
    <lineage>
        <taxon>Eukaryota</taxon>
        <taxon>Fungi</taxon>
        <taxon>Dikarya</taxon>
        <taxon>Basidiomycota</taxon>
        <taxon>Agaricomycotina</taxon>
        <taxon>Agaricomycetes</taxon>
        <taxon>Agaricomycetidae</taxon>
        <taxon>Agaricales</taxon>
        <taxon>Marasmiineae</taxon>
        <taxon>Marasmiaceae</taxon>
        <taxon>Paramarasmius</taxon>
    </lineage>
</organism>
<evidence type="ECO:0008006" key="4">
    <source>
        <dbReference type="Google" id="ProtNLM"/>
    </source>
</evidence>
<sequence>MIVPELRRCEELAFHGEWEELAQVAPIQRSFAFPHLRSLDSDTCLSALIDGIGLVPPTFLWFSRALKTAPKLAKVNIAGIVSLAVLPCYQLTTVCGSELEVAQVARILRSCPNLQNLEVVFLLAGPDPSPNVIVHSSLQELTIHIDADWLVEVVSPLARFSFPALQTFTLNMETSGLIFTDPTSAVITIIRCFSASLRKLMLVAGSLNMRRTFFTDILHVCPNLHRFAVEVDAVYSEDDSGSEYILHLIQSLTITDTSQAFLAPKLTELGVREYGSRMTADYATAFLNMVESRSAGIGVTRLTDAELKYTRREFAQPGLDYTDSCISDSSIVERVKLLSRKEIHCEIGAIRD</sequence>
<evidence type="ECO:0000313" key="2">
    <source>
        <dbReference type="EMBL" id="KAK7050808.1"/>
    </source>
</evidence>
<protein>
    <recommendedName>
        <fullName evidence="4">FBD domain-containing protein</fullName>
    </recommendedName>
</protein>
<dbReference type="Gene3D" id="3.80.10.10">
    <property type="entry name" value="Ribonuclease Inhibitor"/>
    <property type="match status" value="1"/>
</dbReference>
<dbReference type="Proteomes" id="UP001383192">
    <property type="component" value="Unassembled WGS sequence"/>
</dbReference>
<name>A0AAW0B699_9AGAR</name>
<comment type="caution">
    <text evidence="1">The sequence shown here is derived from an EMBL/GenBank/DDBJ whole genome shotgun (WGS) entry which is preliminary data.</text>
</comment>
<keyword evidence="3" id="KW-1185">Reference proteome</keyword>
<dbReference type="EMBL" id="JAYKXP010000014">
    <property type="protein sequence ID" value="KAK7050808.1"/>
    <property type="molecule type" value="Genomic_DNA"/>
</dbReference>
<evidence type="ECO:0000313" key="1">
    <source>
        <dbReference type="EMBL" id="KAK7020230.1"/>
    </source>
</evidence>
<dbReference type="InterPro" id="IPR032675">
    <property type="entry name" value="LRR_dom_sf"/>
</dbReference>
<accession>A0AAW0B699</accession>